<keyword evidence="2" id="KW-1185">Reference proteome</keyword>
<gene>
    <name evidence="1" type="ORF">SPELUC_LOCUS581</name>
</gene>
<proteinExistence type="predicted"/>
<sequence length="140" mass="16391">MHIEHNENLSSQMMLNIQIILQNHNLLYLLYQQAYEILSSVQKENRLNKDLFVYLHYNGVNDKCRYNLLTANEIEVVLPGDGLSPEAIHNIIIRLQEGSLECMHKGHSAYLLLHYVLLFPHSKLGWYKELCQLSITTERQ</sequence>
<organism evidence="1 2">
    <name type="scientific">Cetraspora pellucida</name>
    <dbReference type="NCBI Taxonomy" id="1433469"/>
    <lineage>
        <taxon>Eukaryota</taxon>
        <taxon>Fungi</taxon>
        <taxon>Fungi incertae sedis</taxon>
        <taxon>Mucoromycota</taxon>
        <taxon>Glomeromycotina</taxon>
        <taxon>Glomeromycetes</taxon>
        <taxon>Diversisporales</taxon>
        <taxon>Gigasporaceae</taxon>
        <taxon>Cetraspora</taxon>
    </lineage>
</organism>
<protein>
    <submittedName>
        <fullName evidence="1">16498_t:CDS:1</fullName>
    </submittedName>
</protein>
<dbReference type="EMBL" id="CAJVPW010000225">
    <property type="protein sequence ID" value="CAG8447201.1"/>
    <property type="molecule type" value="Genomic_DNA"/>
</dbReference>
<dbReference type="Proteomes" id="UP000789366">
    <property type="component" value="Unassembled WGS sequence"/>
</dbReference>
<reference evidence="1" key="1">
    <citation type="submission" date="2021-06" db="EMBL/GenBank/DDBJ databases">
        <authorList>
            <person name="Kallberg Y."/>
            <person name="Tangrot J."/>
            <person name="Rosling A."/>
        </authorList>
    </citation>
    <scope>NUCLEOTIDE SEQUENCE</scope>
    <source>
        <strain evidence="1">28 12/20/2015</strain>
    </source>
</reference>
<evidence type="ECO:0000313" key="2">
    <source>
        <dbReference type="Proteomes" id="UP000789366"/>
    </source>
</evidence>
<comment type="caution">
    <text evidence="1">The sequence shown here is derived from an EMBL/GenBank/DDBJ whole genome shotgun (WGS) entry which is preliminary data.</text>
</comment>
<evidence type="ECO:0000313" key="1">
    <source>
        <dbReference type="EMBL" id="CAG8447201.1"/>
    </source>
</evidence>
<name>A0ACA9K1L1_9GLOM</name>
<accession>A0ACA9K1L1</accession>